<proteinExistence type="predicted"/>
<keyword evidence="3" id="KW-1185">Reference proteome</keyword>
<evidence type="ECO:0000313" key="3">
    <source>
        <dbReference type="Proteomes" id="UP001583177"/>
    </source>
</evidence>
<accession>A0ABR3WF96</accession>
<evidence type="ECO:0000256" key="1">
    <source>
        <dbReference type="SAM" id="MobiDB-lite"/>
    </source>
</evidence>
<name>A0ABR3WF96_9PEZI</name>
<evidence type="ECO:0000313" key="2">
    <source>
        <dbReference type="EMBL" id="KAL1860426.1"/>
    </source>
</evidence>
<feature type="compositionally biased region" description="Polar residues" evidence="1">
    <location>
        <begin position="126"/>
        <end position="160"/>
    </location>
</feature>
<comment type="caution">
    <text evidence="2">The sequence shown here is derived from an EMBL/GenBank/DDBJ whole genome shotgun (WGS) entry which is preliminary data.</text>
</comment>
<reference evidence="2 3" key="1">
    <citation type="journal article" date="2024" name="IMA Fungus">
        <title>IMA Genome - F19 : A genome assembly and annotation guide to empower mycologists, including annotated draft genome sequences of Ceratocystis pirilliformis, Diaporthe australafricana, Fusarium ophioides, Paecilomyces lecythidis, and Sporothrix stenoceras.</title>
        <authorList>
            <person name="Aylward J."/>
            <person name="Wilson A.M."/>
            <person name="Visagie C.M."/>
            <person name="Spraker J."/>
            <person name="Barnes I."/>
            <person name="Buitendag C."/>
            <person name="Ceriani C."/>
            <person name="Del Mar Angel L."/>
            <person name="du Plessis D."/>
            <person name="Fuchs T."/>
            <person name="Gasser K."/>
            <person name="Kramer D."/>
            <person name="Li W."/>
            <person name="Munsamy K."/>
            <person name="Piso A."/>
            <person name="Price J.L."/>
            <person name="Sonnekus B."/>
            <person name="Thomas C."/>
            <person name="van der Nest A."/>
            <person name="van Dijk A."/>
            <person name="van Heerden A."/>
            <person name="van Vuuren N."/>
            <person name="Yilmaz N."/>
            <person name="Duong T.A."/>
            <person name="van der Merwe N.A."/>
            <person name="Wingfield M.J."/>
            <person name="Wingfield B.D."/>
        </authorList>
    </citation>
    <scope>NUCLEOTIDE SEQUENCE [LARGE SCALE GENOMIC DNA]</scope>
    <source>
        <strain evidence="2 3">CMW 18300</strain>
    </source>
</reference>
<sequence>MSPNQAAEEEVPRPKPKNIDILKTHYPYRKLKEVIEEKAKNNDSTITPIEVSACLLLGKDAGIAYPLADLSNSKNVSDKHKNLIESTRNFIEKNPEMLNQLPKLAHAAQPSQPSSQPAEQQGEQSTTPSARQTSSNNTTCERANQSPTEKLQSSPASSKITRLKRPSLPDFPSDKLLKRRRTGQNEPASNIGPKAIGDIQGEMGNTQPSASSTVVTTKSHEVKKTVSRTQASDEELHHETLTNLLNDIRELKATITQSKALDGELNHRDLLNIGEHISGLKATMTQLMGPRRPVNLVSAAREARNPSKSIAMVGEGGKLIIFYGSDDNSAMGLFPVADGLLRLARLPFDWYGVPVVNEKYWSPIVNREIERSVLFRDKNVN</sequence>
<protein>
    <submittedName>
        <fullName evidence="2">Uncharacterized protein</fullName>
    </submittedName>
</protein>
<feature type="compositionally biased region" description="Polar residues" evidence="1">
    <location>
        <begin position="203"/>
        <end position="217"/>
    </location>
</feature>
<dbReference type="EMBL" id="JAWRVE010000092">
    <property type="protein sequence ID" value="KAL1860426.1"/>
    <property type="molecule type" value="Genomic_DNA"/>
</dbReference>
<dbReference type="Proteomes" id="UP001583177">
    <property type="component" value="Unassembled WGS sequence"/>
</dbReference>
<feature type="region of interest" description="Disordered" evidence="1">
    <location>
        <begin position="105"/>
        <end position="233"/>
    </location>
</feature>
<organism evidence="2 3">
    <name type="scientific">Diaporthe australafricana</name>
    <dbReference type="NCBI Taxonomy" id="127596"/>
    <lineage>
        <taxon>Eukaryota</taxon>
        <taxon>Fungi</taxon>
        <taxon>Dikarya</taxon>
        <taxon>Ascomycota</taxon>
        <taxon>Pezizomycotina</taxon>
        <taxon>Sordariomycetes</taxon>
        <taxon>Sordariomycetidae</taxon>
        <taxon>Diaporthales</taxon>
        <taxon>Diaporthaceae</taxon>
        <taxon>Diaporthe</taxon>
    </lineage>
</organism>
<gene>
    <name evidence="2" type="ORF">Daus18300_009199</name>
</gene>
<feature type="compositionally biased region" description="Low complexity" evidence="1">
    <location>
        <begin position="107"/>
        <end position="125"/>
    </location>
</feature>